<keyword evidence="1" id="KW-0472">Membrane</keyword>
<evidence type="ECO:0000313" key="3">
    <source>
        <dbReference type="Proteomes" id="UP000295537"/>
    </source>
</evidence>
<comment type="caution">
    <text evidence="2">The sequence shown here is derived from an EMBL/GenBank/DDBJ whole genome shotgun (WGS) entry which is preliminary data.</text>
</comment>
<protein>
    <submittedName>
        <fullName evidence="2">Putative superfamily III holin-X</fullName>
    </submittedName>
</protein>
<accession>A0A4R2N9X9</accession>
<dbReference type="RefSeq" id="WP_132501107.1">
    <property type="nucleotide sequence ID" value="NZ_LVXA01000001.1"/>
</dbReference>
<keyword evidence="1" id="KW-0812">Transmembrane</keyword>
<evidence type="ECO:0000313" key="2">
    <source>
        <dbReference type="EMBL" id="TCP17871.1"/>
    </source>
</evidence>
<keyword evidence="3" id="KW-1185">Reference proteome</keyword>
<organism evidence="2 3">
    <name type="scientific">Nicoletella semolina</name>
    <dbReference type="NCBI Taxonomy" id="271160"/>
    <lineage>
        <taxon>Bacteria</taxon>
        <taxon>Pseudomonadati</taxon>
        <taxon>Pseudomonadota</taxon>
        <taxon>Gammaproteobacteria</taxon>
        <taxon>Pasteurellales</taxon>
        <taxon>Pasteurellaceae</taxon>
        <taxon>Nicoletella</taxon>
    </lineage>
</organism>
<gene>
    <name evidence="2" type="ORF">EV693_104102</name>
</gene>
<name>A0A4R2N9X9_9PAST</name>
<keyword evidence="1" id="KW-1133">Transmembrane helix</keyword>
<sequence length="132" mass="14895">MLPVKQIKNSIKNTVVTVLELAHVRLDMARIELVQQKNYLITTLIAVFVIFVSLLVAFLSLLFGLHSVLDPEMQKIVFFSISGGAMLVCLLMGIIILRSLKKQSHFMTQTLNEIRSDIIAIKSTLETPLERE</sequence>
<dbReference type="Proteomes" id="UP000295537">
    <property type="component" value="Unassembled WGS sequence"/>
</dbReference>
<feature type="transmembrane region" description="Helical" evidence="1">
    <location>
        <begin position="39"/>
        <end position="64"/>
    </location>
</feature>
<dbReference type="OrthoDB" id="5690744at2"/>
<dbReference type="EMBL" id="SLXJ01000004">
    <property type="protein sequence ID" value="TCP17871.1"/>
    <property type="molecule type" value="Genomic_DNA"/>
</dbReference>
<dbReference type="InterPro" id="IPR009937">
    <property type="entry name" value="Phage_holin_3_6"/>
</dbReference>
<reference evidence="2 3" key="1">
    <citation type="submission" date="2019-03" db="EMBL/GenBank/DDBJ databases">
        <title>Genomic Encyclopedia of Type Strains, Phase IV (KMG-IV): sequencing the most valuable type-strain genomes for metagenomic binning, comparative biology and taxonomic classification.</title>
        <authorList>
            <person name="Goeker M."/>
        </authorList>
    </citation>
    <scope>NUCLEOTIDE SEQUENCE [LARGE SCALE GENOMIC DNA]</scope>
    <source>
        <strain evidence="2 3">DSM 16380</strain>
    </source>
</reference>
<evidence type="ECO:0000256" key="1">
    <source>
        <dbReference type="SAM" id="Phobius"/>
    </source>
</evidence>
<dbReference type="Pfam" id="PF07332">
    <property type="entry name" value="Phage_holin_3_6"/>
    <property type="match status" value="1"/>
</dbReference>
<feature type="transmembrane region" description="Helical" evidence="1">
    <location>
        <begin position="76"/>
        <end position="97"/>
    </location>
</feature>
<proteinExistence type="predicted"/>
<dbReference type="AlphaFoldDB" id="A0A4R2N9X9"/>